<reference evidence="1" key="1">
    <citation type="submission" date="2018-05" db="EMBL/GenBank/DDBJ databases">
        <authorList>
            <person name="Lanie J.A."/>
            <person name="Ng W.-L."/>
            <person name="Kazmierczak K.M."/>
            <person name="Andrzejewski T.M."/>
            <person name="Davidsen T.M."/>
            <person name="Wayne K.J."/>
            <person name="Tettelin H."/>
            <person name="Glass J.I."/>
            <person name="Rusch D."/>
            <person name="Podicherti R."/>
            <person name="Tsui H.-C.T."/>
            <person name="Winkler M.E."/>
        </authorList>
    </citation>
    <scope>NUCLEOTIDE SEQUENCE</scope>
</reference>
<dbReference type="EMBL" id="UINC01026747">
    <property type="protein sequence ID" value="SVB04751.1"/>
    <property type="molecule type" value="Genomic_DNA"/>
</dbReference>
<protein>
    <recommendedName>
        <fullName evidence="2">Microcystin LR degradation protein MlrC N-terminal domain-containing protein</fullName>
    </recommendedName>
</protein>
<evidence type="ECO:0000313" key="1">
    <source>
        <dbReference type="EMBL" id="SVB04751.1"/>
    </source>
</evidence>
<name>A0A382ATX6_9ZZZZ</name>
<feature type="non-terminal residue" evidence="1">
    <location>
        <position position="22"/>
    </location>
</feature>
<dbReference type="AlphaFoldDB" id="A0A382ATX6"/>
<sequence length="22" mass="2480">MPKKLRIATLGIHHETNTFASN</sequence>
<gene>
    <name evidence="1" type="ORF">METZ01_LOCUS157605</name>
</gene>
<proteinExistence type="predicted"/>
<accession>A0A382ATX6</accession>
<evidence type="ECO:0008006" key="2">
    <source>
        <dbReference type="Google" id="ProtNLM"/>
    </source>
</evidence>
<organism evidence="1">
    <name type="scientific">marine metagenome</name>
    <dbReference type="NCBI Taxonomy" id="408172"/>
    <lineage>
        <taxon>unclassified sequences</taxon>
        <taxon>metagenomes</taxon>
        <taxon>ecological metagenomes</taxon>
    </lineage>
</organism>